<evidence type="ECO:0000313" key="2">
    <source>
        <dbReference type="EMBL" id="GAA1859136.1"/>
    </source>
</evidence>
<protein>
    <submittedName>
        <fullName evidence="2">VOC family protein</fullName>
    </submittedName>
</protein>
<dbReference type="PANTHER" id="PTHR21366">
    <property type="entry name" value="GLYOXALASE FAMILY PROTEIN"/>
    <property type="match status" value="1"/>
</dbReference>
<proteinExistence type="predicted"/>
<dbReference type="RefSeq" id="WP_344420180.1">
    <property type="nucleotide sequence ID" value="NZ_BAAAQK010000017.1"/>
</dbReference>
<dbReference type="CDD" id="cd06587">
    <property type="entry name" value="VOC"/>
    <property type="match status" value="1"/>
</dbReference>
<dbReference type="PANTHER" id="PTHR21366:SF31">
    <property type="entry name" value="METALLOTHIOL TRANSFERASE FOSB"/>
    <property type="match status" value="1"/>
</dbReference>
<dbReference type="InterPro" id="IPR004360">
    <property type="entry name" value="Glyas_Fos-R_dOase_dom"/>
</dbReference>
<feature type="domain" description="VOC" evidence="1">
    <location>
        <begin position="11"/>
        <end position="161"/>
    </location>
</feature>
<evidence type="ECO:0000259" key="1">
    <source>
        <dbReference type="PROSITE" id="PS51819"/>
    </source>
</evidence>
<dbReference type="InterPro" id="IPR037523">
    <property type="entry name" value="VOC_core"/>
</dbReference>
<dbReference type="Gene3D" id="3.10.180.10">
    <property type="entry name" value="2,3-Dihydroxybiphenyl 1,2-Dioxygenase, domain 1"/>
    <property type="match status" value="1"/>
</dbReference>
<sequence length="192" mass="21217">MAEQGPFKLRGVNHLALVCADMDRTIDFYENVLGLPVMMTVDLPNDMGKHFFFDIGNGDTLAFFWFKDGPAAVPAAMPTTLPAQGEFLTPPGTMNHIAINVSPDDIHAYAKVLRERGIECSKVTKHDNSKEGWSRTDNDKVFLKSLYFFDPDGILLEFACWMRDPSTLTDSDVNFRPETLVGADIAAAGARA</sequence>
<name>A0ABN2NCQ2_9PSEU</name>
<evidence type="ECO:0000313" key="3">
    <source>
        <dbReference type="Proteomes" id="UP001500449"/>
    </source>
</evidence>
<keyword evidence="3" id="KW-1185">Reference proteome</keyword>
<dbReference type="InterPro" id="IPR050383">
    <property type="entry name" value="GlyoxalaseI/FosfomycinResist"/>
</dbReference>
<comment type="caution">
    <text evidence="2">The sequence shown here is derived from an EMBL/GenBank/DDBJ whole genome shotgun (WGS) entry which is preliminary data.</text>
</comment>
<dbReference type="SUPFAM" id="SSF54593">
    <property type="entry name" value="Glyoxalase/Bleomycin resistance protein/Dihydroxybiphenyl dioxygenase"/>
    <property type="match status" value="1"/>
</dbReference>
<gene>
    <name evidence="2" type="ORF">GCM10009836_44190</name>
</gene>
<dbReference type="EMBL" id="BAAAQK010000017">
    <property type="protein sequence ID" value="GAA1859136.1"/>
    <property type="molecule type" value="Genomic_DNA"/>
</dbReference>
<dbReference type="PROSITE" id="PS51819">
    <property type="entry name" value="VOC"/>
    <property type="match status" value="1"/>
</dbReference>
<dbReference type="Pfam" id="PF00903">
    <property type="entry name" value="Glyoxalase"/>
    <property type="match status" value="1"/>
</dbReference>
<dbReference type="Proteomes" id="UP001500449">
    <property type="component" value="Unassembled WGS sequence"/>
</dbReference>
<organism evidence="2 3">
    <name type="scientific">Pseudonocardia ailaonensis</name>
    <dbReference type="NCBI Taxonomy" id="367279"/>
    <lineage>
        <taxon>Bacteria</taxon>
        <taxon>Bacillati</taxon>
        <taxon>Actinomycetota</taxon>
        <taxon>Actinomycetes</taxon>
        <taxon>Pseudonocardiales</taxon>
        <taxon>Pseudonocardiaceae</taxon>
        <taxon>Pseudonocardia</taxon>
    </lineage>
</organism>
<accession>A0ABN2NCQ2</accession>
<reference evidence="2 3" key="1">
    <citation type="journal article" date="2019" name="Int. J. Syst. Evol. Microbiol.">
        <title>The Global Catalogue of Microorganisms (GCM) 10K type strain sequencing project: providing services to taxonomists for standard genome sequencing and annotation.</title>
        <authorList>
            <consortium name="The Broad Institute Genomics Platform"/>
            <consortium name="The Broad Institute Genome Sequencing Center for Infectious Disease"/>
            <person name="Wu L."/>
            <person name="Ma J."/>
        </authorList>
    </citation>
    <scope>NUCLEOTIDE SEQUENCE [LARGE SCALE GENOMIC DNA]</scope>
    <source>
        <strain evidence="2 3">JCM 16009</strain>
    </source>
</reference>
<dbReference type="InterPro" id="IPR029068">
    <property type="entry name" value="Glyas_Bleomycin-R_OHBP_Dase"/>
</dbReference>